<sequence>MPGSLHSVWANFNATFNSRVVIKKSSKAKTPPSLLSSFS</sequence>
<dbReference type="EMBL" id="CAJOBI010094561">
    <property type="protein sequence ID" value="CAF4558399.1"/>
    <property type="molecule type" value="Genomic_DNA"/>
</dbReference>
<gene>
    <name evidence="1" type="ORF">SMN809_LOCUS37338</name>
</gene>
<name>A0A8S2YHY9_9BILA</name>
<dbReference type="AlphaFoldDB" id="A0A8S2YHY9"/>
<reference evidence="1" key="1">
    <citation type="submission" date="2021-02" db="EMBL/GenBank/DDBJ databases">
        <authorList>
            <person name="Nowell W R."/>
        </authorList>
    </citation>
    <scope>NUCLEOTIDE SEQUENCE</scope>
</reference>
<organism evidence="1 2">
    <name type="scientific">Rotaria magnacalcarata</name>
    <dbReference type="NCBI Taxonomy" id="392030"/>
    <lineage>
        <taxon>Eukaryota</taxon>
        <taxon>Metazoa</taxon>
        <taxon>Spiralia</taxon>
        <taxon>Gnathifera</taxon>
        <taxon>Rotifera</taxon>
        <taxon>Eurotatoria</taxon>
        <taxon>Bdelloidea</taxon>
        <taxon>Philodinida</taxon>
        <taxon>Philodinidae</taxon>
        <taxon>Rotaria</taxon>
    </lineage>
</organism>
<dbReference type="Proteomes" id="UP000676336">
    <property type="component" value="Unassembled WGS sequence"/>
</dbReference>
<accession>A0A8S2YHY9</accession>
<comment type="caution">
    <text evidence="1">The sequence shown here is derived from an EMBL/GenBank/DDBJ whole genome shotgun (WGS) entry which is preliminary data.</text>
</comment>
<evidence type="ECO:0000313" key="2">
    <source>
        <dbReference type="Proteomes" id="UP000676336"/>
    </source>
</evidence>
<proteinExistence type="predicted"/>
<protein>
    <submittedName>
        <fullName evidence="1">Uncharacterized protein</fullName>
    </submittedName>
</protein>
<feature type="non-terminal residue" evidence="1">
    <location>
        <position position="39"/>
    </location>
</feature>
<evidence type="ECO:0000313" key="1">
    <source>
        <dbReference type="EMBL" id="CAF4558399.1"/>
    </source>
</evidence>